<dbReference type="EC" id="1.-.-.-" evidence="3"/>
<reference evidence="3 4" key="1">
    <citation type="submission" date="2015-09" db="EMBL/GenBank/DDBJ databases">
        <authorList>
            <consortium name="Pathogen Informatics"/>
        </authorList>
    </citation>
    <scope>NUCLEOTIDE SEQUENCE [LARGE SCALE GENOMIC DNA]</scope>
    <source>
        <strain evidence="3 4">2789STDY5834962</strain>
    </source>
</reference>
<dbReference type="SUPFAM" id="SSF55347">
    <property type="entry name" value="Glyceraldehyde-3-phosphate dehydrogenase-like, C-terminal domain"/>
    <property type="match status" value="1"/>
</dbReference>
<keyword evidence="3" id="KW-0560">Oxidoreductase</keyword>
<dbReference type="GO" id="GO:0000166">
    <property type="term" value="F:nucleotide binding"/>
    <property type="evidence" value="ECO:0007669"/>
    <property type="project" value="InterPro"/>
</dbReference>
<dbReference type="Gene3D" id="3.30.360.10">
    <property type="entry name" value="Dihydrodipicolinate Reductase, domain 2"/>
    <property type="match status" value="1"/>
</dbReference>
<sequence>MAKVLNYGMVGGGPDAFIGDAHRRAISLDESARLVAGVFSRNAEKSKKMGEVLHIEEERCYKDYETMALEEAKREDGIDFVVVVTPNASHYEICKAFLNAGIHVVCDKPVTTTYEKEVELQKLAEEKSLLFMVTYTYMGHVTAKYARDLIASGAIGDVRAVMAEYPQGWLAFEDNVGGKQGEWRCDPAQSGGVNCLGDLGTHVENAVATMTGLKIRRLLAKMDVIVPGRKLDDNDSVLIEFDNGATGIFWTSQVAIGCDNSLRVRIYGSEGTILWFQETPEKITVIDKNGTIREVHRGYGDIDSKAAKYGRLPAGHTEGWLEAMGNLYRSFTECVSAKEEGTFTEEMIDYPTVKDGVEGLAFVEACLKSSQNGNVWVEL</sequence>
<name>A0A173SZG3_9FIRM</name>
<protein>
    <submittedName>
        <fullName evidence="3">Uncharacterized oxidoreductase yvaA</fullName>
        <ecNumber evidence="3">1.-.-.-</ecNumber>
    </submittedName>
</protein>
<feature type="domain" description="Gfo/Idh/MocA-like oxidoreductase N-terminal" evidence="1">
    <location>
        <begin position="5"/>
        <end position="135"/>
    </location>
</feature>
<dbReference type="SUPFAM" id="SSF51735">
    <property type="entry name" value="NAD(P)-binding Rossmann-fold domains"/>
    <property type="match status" value="1"/>
</dbReference>
<dbReference type="InterPro" id="IPR055170">
    <property type="entry name" value="GFO_IDH_MocA-like_dom"/>
</dbReference>
<dbReference type="Proteomes" id="UP000095727">
    <property type="component" value="Unassembled WGS sequence"/>
</dbReference>
<organism evidence="3 4">
    <name type="scientific">Coprococcus comes</name>
    <dbReference type="NCBI Taxonomy" id="410072"/>
    <lineage>
        <taxon>Bacteria</taxon>
        <taxon>Bacillati</taxon>
        <taxon>Bacillota</taxon>
        <taxon>Clostridia</taxon>
        <taxon>Lachnospirales</taxon>
        <taxon>Lachnospiraceae</taxon>
        <taxon>Coprococcus</taxon>
    </lineage>
</organism>
<proteinExistence type="predicted"/>
<dbReference type="AlphaFoldDB" id="A0A173SZG3"/>
<evidence type="ECO:0000313" key="3">
    <source>
        <dbReference type="EMBL" id="CUM95922.1"/>
    </source>
</evidence>
<dbReference type="PANTHER" id="PTHR43708:SF3">
    <property type="entry name" value="OXIDOREDUCTASE"/>
    <property type="match status" value="1"/>
</dbReference>
<feature type="domain" description="GFO/IDH/MocA-like oxidoreductase" evidence="2">
    <location>
        <begin position="145"/>
        <end position="273"/>
    </location>
</feature>
<dbReference type="PANTHER" id="PTHR43708">
    <property type="entry name" value="CONSERVED EXPRESSED OXIDOREDUCTASE (EUROFUNG)"/>
    <property type="match status" value="1"/>
</dbReference>
<evidence type="ECO:0000259" key="1">
    <source>
        <dbReference type="Pfam" id="PF01408"/>
    </source>
</evidence>
<dbReference type="RefSeq" id="WP_055156863.1">
    <property type="nucleotide sequence ID" value="NZ_CYXR01000011.1"/>
</dbReference>
<dbReference type="Pfam" id="PF22725">
    <property type="entry name" value="GFO_IDH_MocA_C3"/>
    <property type="match status" value="1"/>
</dbReference>
<accession>A0A173SZG3</accession>
<dbReference type="InterPro" id="IPR036291">
    <property type="entry name" value="NAD(P)-bd_dom_sf"/>
</dbReference>
<dbReference type="InterPro" id="IPR000683">
    <property type="entry name" value="Gfo/Idh/MocA-like_OxRdtase_N"/>
</dbReference>
<evidence type="ECO:0000259" key="2">
    <source>
        <dbReference type="Pfam" id="PF22725"/>
    </source>
</evidence>
<dbReference type="InterPro" id="IPR051317">
    <property type="entry name" value="Gfo/Idh/MocA_oxidoreduct"/>
</dbReference>
<dbReference type="EMBL" id="CYXR01000011">
    <property type="protein sequence ID" value="CUM95922.1"/>
    <property type="molecule type" value="Genomic_DNA"/>
</dbReference>
<dbReference type="Gene3D" id="3.40.50.720">
    <property type="entry name" value="NAD(P)-binding Rossmann-like Domain"/>
    <property type="match status" value="1"/>
</dbReference>
<dbReference type="Pfam" id="PF01408">
    <property type="entry name" value="GFO_IDH_MocA"/>
    <property type="match status" value="1"/>
</dbReference>
<evidence type="ECO:0000313" key="4">
    <source>
        <dbReference type="Proteomes" id="UP000095727"/>
    </source>
</evidence>
<dbReference type="GO" id="GO:0016491">
    <property type="term" value="F:oxidoreductase activity"/>
    <property type="evidence" value="ECO:0007669"/>
    <property type="project" value="UniProtKB-KW"/>
</dbReference>
<gene>
    <name evidence="3" type="primary">yvaA</name>
    <name evidence="3" type="ORF">ERS852574_01827</name>
</gene>